<dbReference type="PANTHER" id="PTHR31299">
    <property type="entry name" value="ESTERASE, PUTATIVE (AFU_ORTHOLOGUE AFUA_1G05850)-RELATED"/>
    <property type="match status" value="1"/>
</dbReference>
<dbReference type="InterPro" id="IPR052036">
    <property type="entry name" value="Hydrolase/PRTase-associated"/>
</dbReference>
<proteinExistence type="predicted"/>
<dbReference type="SUPFAM" id="SSF159501">
    <property type="entry name" value="EreA/ChaN-like"/>
    <property type="match status" value="1"/>
</dbReference>
<evidence type="ECO:0000313" key="3">
    <source>
        <dbReference type="Proteomes" id="UP000245535"/>
    </source>
</evidence>
<dbReference type="RefSeq" id="WP_109617180.1">
    <property type="nucleotide sequence ID" value="NZ_QGDO01000002.1"/>
</dbReference>
<dbReference type="GO" id="GO:0046677">
    <property type="term" value="P:response to antibiotic"/>
    <property type="evidence" value="ECO:0007669"/>
    <property type="project" value="InterPro"/>
</dbReference>
<evidence type="ECO:0000313" key="2">
    <source>
        <dbReference type="EMBL" id="PWJ43005.1"/>
    </source>
</evidence>
<dbReference type="Proteomes" id="UP000245535">
    <property type="component" value="Unassembled WGS sequence"/>
</dbReference>
<feature type="chain" id="PRO_5016415637" evidence="1">
    <location>
        <begin position="19"/>
        <end position="399"/>
    </location>
</feature>
<dbReference type="CDD" id="cd14728">
    <property type="entry name" value="Ere-like"/>
    <property type="match status" value="1"/>
</dbReference>
<dbReference type="AlphaFoldDB" id="A0A315ZBQ6"/>
<gene>
    <name evidence="2" type="ORF">BC781_102552</name>
</gene>
<keyword evidence="3" id="KW-1185">Reference proteome</keyword>
<dbReference type="InterPro" id="IPR007815">
    <property type="entry name" value="Emycin_Estase"/>
</dbReference>
<feature type="signal peptide" evidence="1">
    <location>
        <begin position="1"/>
        <end position="18"/>
    </location>
</feature>
<dbReference type="Pfam" id="PF05139">
    <property type="entry name" value="Erythro_esteras"/>
    <property type="match status" value="1"/>
</dbReference>
<dbReference type="PANTHER" id="PTHR31299:SF0">
    <property type="entry name" value="ESTERASE, PUTATIVE (AFU_ORTHOLOGUE AFUA_1G05850)-RELATED"/>
    <property type="match status" value="1"/>
</dbReference>
<evidence type="ECO:0000256" key="1">
    <source>
        <dbReference type="SAM" id="SignalP"/>
    </source>
</evidence>
<dbReference type="EMBL" id="QGDO01000002">
    <property type="protein sequence ID" value="PWJ43005.1"/>
    <property type="molecule type" value="Genomic_DNA"/>
</dbReference>
<dbReference type="OrthoDB" id="9810066at2"/>
<name>A0A315ZBQ6_SEDFL</name>
<accession>A0A315ZBQ6</accession>
<sequence length="399" mass="46945">MKHLPFLLLLLCPLQLMAQKEFKSYINTNTTELKSIDLNYENDDDLTPIKNAIGEAQVVMLGEQDHGDAATFLMKARLVKYLHEECGFDIIAFESNFYDLQGAFEKDSLNFQDAYEDIFPIWTKCGECEPIFSYIKETQQSENPLFITGFDMQNYFNEEYSPNFKQFISENNLKIQEEEKFFEVLDTLTKNNNPTTFNEEEWNTFFTTIEKLQNTYTKDNFWKQELHNLKGFAEMRKSTKFDNTLNIRDTYMADNLIWLAEKRFPNKKIIVWAHNFHIARGLGPKKVSLGNEAYKSLGDKMYSIAFTSLEGSTGWAFKTSENYKVMPPHKIALERRIEDLGYEQAFLDLKSFNGKRTKFTMKGLKHWSEKRNWFNIFDSVIYIKTMFPCTKEEEVMLIN</sequence>
<organism evidence="2 3">
    <name type="scientific">Sediminitomix flava</name>
    <dbReference type="NCBI Taxonomy" id="379075"/>
    <lineage>
        <taxon>Bacteria</taxon>
        <taxon>Pseudomonadati</taxon>
        <taxon>Bacteroidota</taxon>
        <taxon>Cytophagia</taxon>
        <taxon>Cytophagales</taxon>
        <taxon>Flammeovirgaceae</taxon>
        <taxon>Sediminitomix</taxon>
    </lineage>
</organism>
<protein>
    <submittedName>
        <fullName evidence="2">Erythromycin esterase</fullName>
    </submittedName>
</protein>
<keyword evidence="1" id="KW-0732">Signal</keyword>
<dbReference type="Gene3D" id="3.40.1660.10">
    <property type="entry name" value="EreA-like (biosynthetic domain)"/>
    <property type="match status" value="2"/>
</dbReference>
<reference evidence="2 3" key="1">
    <citation type="submission" date="2018-03" db="EMBL/GenBank/DDBJ databases">
        <title>Genomic Encyclopedia of Archaeal and Bacterial Type Strains, Phase II (KMG-II): from individual species to whole genera.</title>
        <authorList>
            <person name="Goeker M."/>
        </authorList>
    </citation>
    <scope>NUCLEOTIDE SEQUENCE [LARGE SCALE GENOMIC DNA]</scope>
    <source>
        <strain evidence="2 3">DSM 28229</strain>
    </source>
</reference>
<comment type="caution">
    <text evidence="2">The sequence shown here is derived from an EMBL/GenBank/DDBJ whole genome shotgun (WGS) entry which is preliminary data.</text>
</comment>